<dbReference type="Proteomes" id="UP000176774">
    <property type="component" value="Unassembled WGS sequence"/>
</dbReference>
<sequence length="310" mass="34010">MFIDIIIWIIQIILVPAVAPLCVGIIRKIKAKLQNRQGAGIFQPYQDLWKLFHKDEVISKDASWIFRCAPYIVFTVTIIIGASIPLFASFINNTVTGDLLIIIYTLAIGTFFLALAGIDTGSAFGGFGSSREMTVAALAEGGFIFSLLTVALISGSTNVFTISQTGLLYQSQYLLSGTLAFFGFFIVLLAETARFPFDNPATHLELTMIHEAMILEYSGKKLALMEWASANKLLIFIALASNLFFPLGIAQSAGISAVMLGMVIFMIKIVIFCLVIAVLESSIAKFRFFRLPDLLIIAFIFNVVAIILIH</sequence>
<evidence type="ECO:0000256" key="5">
    <source>
        <dbReference type="SAM" id="Phobius"/>
    </source>
</evidence>
<feature type="transmembrane region" description="Helical" evidence="5">
    <location>
        <begin position="230"/>
        <end position="249"/>
    </location>
</feature>
<evidence type="ECO:0000313" key="7">
    <source>
        <dbReference type="Proteomes" id="UP000176774"/>
    </source>
</evidence>
<dbReference type="InterPro" id="IPR052561">
    <property type="entry name" value="ComplexI_Subunit1"/>
</dbReference>
<name>A0A1G2IEB5_9BACT</name>
<dbReference type="EMBL" id="MHPA01000016">
    <property type="protein sequence ID" value="OGZ73053.1"/>
    <property type="molecule type" value="Genomic_DNA"/>
</dbReference>
<accession>A0A1G2IEB5</accession>
<evidence type="ECO:0000313" key="6">
    <source>
        <dbReference type="EMBL" id="OGZ73053.1"/>
    </source>
</evidence>
<evidence type="ECO:0000256" key="4">
    <source>
        <dbReference type="ARBA" id="ARBA00023136"/>
    </source>
</evidence>
<feature type="transmembrane region" description="Helical" evidence="5">
    <location>
        <begin position="291"/>
        <end position="309"/>
    </location>
</feature>
<proteinExistence type="predicted"/>
<feature type="transmembrane region" description="Helical" evidence="5">
    <location>
        <begin position="6"/>
        <end position="26"/>
    </location>
</feature>
<protein>
    <submittedName>
        <fullName evidence="6">Formate hydrogenlyase</fullName>
    </submittedName>
</protein>
<evidence type="ECO:0000256" key="2">
    <source>
        <dbReference type="ARBA" id="ARBA00022692"/>
    </source>
</evidence>
<comment type="subcellular location">
    <subcellularLocation>
        <location evidence="1">Membrane</location>
        <topology evidence="1">Multi-pass membrane protein</topology>
    </subcellularLocation>
</comment>
<feature type="transmembrane region" description="Helical" evidence="5">
    <location>
        <begin position="133"/>
        <end position="153"/>
    </location>
</feature>
<dbReference type="PANTHER" id="PTHR43359">
    <property type="entry name" value="FORMATE HYDROGENLYASE SUBUNIT 4"/>
    <property type="match status" value="1"/>
</dbReference>
<gene>
    <name evidence="6" type="ORF">A2908_01865</name>
</gene>
<dbReference type="AlphaFoldDB" id="A0A1G2IEB5"/>
<dbReference type="Pfam" id="PF00146">
    <property type="entry name" value="NADHdh"/>
    <property type="match status" value="1"/>
</dbReference>
<organism evidence="6 7">
    <name type="scientific">Candidatus Staskawiczbacteria bacterium RIFCSPLOWO2_01_FULL_38_12b</name>
    <dbReference type="NCBI Taxonomy" id="1802214"/>
    <lineage>
        <taxon>Bacteria</taxon>
        <taxon>Candidatus Staskawicziibacteriota</taxon>
    </lineage>
</organism>
<dbReference type="GO" id="GO:0016829">
    <property type="term" value="F:lyase activity"/>
    <property type="evidence" value="ECO:0007669"/>
    <property type="project" value="UniProtKB-KW"/>
</dbReference>
<keyword evidence="2 5" id="KW-0812">Transmembrane</keyword>
<comment type="caution">
    <text evidence="6">The sequence shown here is derived from an EMBL/GenBank/DDBJ whole genome shotgun (WGS) entry which is preliminary data.</text>
</comment>
<evidence type="ECO:0000256" key="3">
    <source>
        <dbReference type="ARBA" id="ARBA00022989"/>
    </source>
</evidence>
<keyword evidence="6" id="KW-0456">Lyase</keyword>
<evidence type="ECO:0000256" key="1">
    <source>
        <dbReference type="ARBA" id="ARBA00004141"/>
    </source>
</evidence>
<feature type="transmembrane region" description="Helical" evidence="5">
    <location>
        <begin position="173"/>
        <end position="190"/>
    </location>
</feature>
<dbReference type="GO" id="GO:0005886">
    <property type="term" value="C:plasma membrane"/>
    <property type="evidence" value="ECO:0007669"/>
    <property type="project" value="TreeGrafter"/>
</dbReference>
<reference evidence="6 7" key="1">
    <citation type="journal article" date="2016" name="Nat. Commun.">
        <title>Thousands of microbial genomes shed light on interconnected biogeochemical processes in an aquifer system.</title>
        <authorList>
            <person name="Anantharaman K."/>
            <person name="Brown C.T."/>
            <person name="Hug L.A."/>
            <person name="Sharon I."/>
            <person name="Castelle C.J."/>
            <person name="Probst A.J."/>
            <person name="Thomas B.C."/>
            <person name="Singh A."/>
            <person name="Wilkins M.J."/>
            <person name="Karaoz U."/>
            <person name="Brodie E.L."/>
            <person name="Williams K.H."/>
            <person name="Hubbard S.S."/>
            <person name="Banfield J.F."/>
        </authorList>
    </citation>
    <scope>NUCLEOTIDE SEQUENCE [LARGE SCALE GENOMIC DNA]</scope>
</reference>
<dbReference type="PANTHER" id="PTHR43359:SF1">
    <property type="entry name" value="FORMATE HYDROGENLYASE SUBUNIT 4-RELATED"/>
    <property type="match status" value="1"/>
</dbReference>
<feature type="transmembrane region" description="Helical" evidence="5">
    <location>
        <begin position="64"/>
        <end position="87"/>
    </location>
</feature>
<dbReference type="STRING" id="1802214.A2908_01865"/>
<feature type="transmembrane region" description="Helical" evidence="5">
    <location>
        <begin position="255"/>
        <end position="279"/>
    </location>
</feature>
<feature type="transmembrane region" description="Helical" evidence="5">
    <location>
        <begin position="99"/>
        <end position="121"/>
    </location>
</feature>
<keyword evidence="3 5" id="KW-1133">Transmembrane helix</keyword>
<keyword evidence="4 5" id="KW-0472">Membrane</keyword>
<dbReference type="InterPro" id="IPR001694">
    <property type="entry name" value="NADH_UbQ_OxRdtase_su1/FPO"/>
</dbReference>